<accession>A0ABN7ANR8</accession>
<dbReference type="Pfam" id="PF00089">
    <property type="entry name" value="Trypsin"/>
    <property type="match status" value="1"/>
</dbReference>
<keyword evidence="2" id="KW-0378">Hydrolase</keyword>
<reference evidence="4 5" key="1">
    <citation type="submission" date="2023-09" db="EMBL/GenBank/DDBJ databases">
        <title>Nesidiocoris tenuis whole genome shotgun sequence.</title>
        <authorList>
            <person name="Shibata T."/>
            <person name="Shimoda M."/>
            <person name="Kobayashi T."/>
            <person name="Uehara T."/>
        </authorList>
    </citation>
    <scope>NUCLEOTIDE SEQUENCE [LARGE SCALE GENOMIC DNA]</scope>
    <source>
        <strain evidence="4 5">Japan</strain>
    </source>
</reference>
<name>A0ABN7ANR8_9HEMI</name>
<sequence length="361" mass="39265">MNGIVCEQNVAQEAYDSFRSGKMKNGFGSRELVTTMFLGLVTLPRTAPLPHRDWYFSMFPYPSMYLGESQWRSGGFPKFPSSATECGTRTISHQPSRGSSTTASAKIVGGSSTPYGAYPWQVEIQAYSTKKRGYDHHCGGAVVGDLLVLTAAHCVTNLDRPEHLRLVVGKHSLRGKDQHERAYRPQRIIVHPQFRIDGPHSNDIALIKVKASSETGIDFDQFVQPICLPESDIGFNEGAWCTVTGWGAQKPGDSKSLSPTLRAASVPLLSQTTCRQRDVYGGRDQNILDSMLCAGLLEGGVDACEGDSGGPLACQQDGKFVLAGVVSWGDGCAKRNRPGVYTRVAAFTPWIQSTMDRLGLS</sequence>
<dbReference type="Proteomes" id="UP001307889">
    <property type="component" value="Chromosome 3"/>
</dbReference>
<dbReference type="InterPro" id="IPR009003">
    <property type="entry name" value="Peptidase_S1_PA"/>
</dbReference>
<evidence type="ECO:0000256" key="1">
    <source>
        <dbReference type="ARBA" id="ARBA00023157"/>
    </source>
</evidence>
<dbReference type="InterPro" id="IPR018114">
    <property type="entry name" value="TRYPSIN_HIS"/>
</dbReference>
<keyword evidence="2 4" id="KW-0645">Protease</keyword>
<evidence type="ECO:0000256" key="2">
    <source>
        <dbReference type="RuleBase" id="RU363034"/>
    </source>
</evidence>
<dbReference type="PROSITE" id="PS00135">
    <property type="entry name" value="TRYPSIN_SER"/>
    <property type="match status" value="1"/>
</dbReference>
<dbReference type="PANTHER" id="PTHR24252:SF7">
    <property type="entry name" value="HYALIN"/>
    <property type="match status" value="1"/>
</dbReference>
<dbReference type="SMART" id="SM00020">
    <property type="entry name" value="Tryp_SPc"/>
    <property type="match status" value="1"/>
</dbReference>
<keyword evidence="2" id="KW-0720">Serine protease</keyword>
<dbReference type="GO" id="GO:0006508">
    <property type="term" value="P:proteolysis"/>
    <property type="evidence" value="ECO:0007669"/>
    <property type="project" value="UniProtKB-KW"/>
</dbReference>
<organism evidence="4 5">
    <name type="scientific">Nesidiocoris tenuis</name>
    <dbReference type="NCBI Taxonomy" id="355587"/>
    <lineage>
        <taxon>Eukaryota</taxon>
        <taxon>Metazoa</taxon>
        <taxon>Ecdysozoa</taxon>
        <taxon>Arthropoda</taxon>
        <taxon>Hexapoda</taxon>
        <taxon>Insecta</taxon>
        <taxon>Pterygota</taxon>
        <taxon>Neoptera</taxon>
        <taxon>Paraneoptera</taxon>
        <taxon>Hemiptera</taxon>
        <taxon>Heteroptera</taxon>
        <taxon>Panheteroptera</taxon>
        <taxon>Cimicomorpha</taxon>
        <taxon>Miridae</taxon>
        <taxon>Dicyphina</taxon>
        <taxon>Nesidiocoris</taxon>
    </lineage>
</organism>
<gene>
    <name evidence="4" type="ORF">NTJ_04841</name>
</gene>
<dbReference type="EMBL" id="AP028911">
    <property type="protein sequence ID" value="BES92032.1"/>
    <property type="molecule type" value="Genomic_DNA"/>
</dbReference>
<evidence type="ECO:0000259" key="3">
    <source>
        <dbReference type="PROSITE" id="PS50240"/>
    </source>
</evidence>
<dbReference type="InterPro" id="IPR033116">
    <property type="entry name" value="TRYPSIN_SER"/>
</dbReference>
<dbReference type="Gene3D" id="2.40.10.10">
    <property type="entry name" value="Trypsin-like serine proteases"/>
    <property type="match status" value="1"/>
</dbReference>
<dbReference type="PROSITE" id="PS00134">
    <property type="entry name" value="TRYPSIN_HIS"/>
    <property type="match status" value="1"/>
</dbReference>
<dbReference type="GO" id="GO:0008233">
    <property type="term" value="F:peptidase activity"/>
    <property type="evidence" value="ECO:0007669"/>
    <property type="project" value="UniProtKB-KW"/>
</dbReference>
<evidence type="ECO:0000313" key="4">
    <source>
        <dbReference type="EMBL" id="BES92032.1"/>
    </source>
</evidence>
<keyword evidence="1" id="KW-1015">Disulfide bond</keyword>
<dbReference type="CDD" id="cd00190">
    <property type="entry name" value="Tryp_SPc"/>
    <property type="match status" value="1"/>
</dbReference>
<dbReference type="PROSITE" id="PS50240">
    <property type="entry name" value="TRYPSIN_DOM"/>
    <property type="match status" value="1"/>
</dbReference>
<dbReference type="InterPro" id="IPR001314">
    <property type="entry name" value="Peptidase_S1A"/>
</dbReference>
<protein>
    <submittedName>
        <fullName evidence="4">Serine protease</fullName>
    </submittedName>
</protein>
<dbReference type="PANTHER" id="PTHR24252">
    <property type="entry name" value="ACROSIN-RELATED"/>
    <property type="match status" value="1"/>
</dbReference>
<dbReference type="InterPro" id="IPR001254">
    <property type="entry name" value="Trypsin_dom"/>
</dbReference>
<dbReference type="InterPro" id="IPR043504">
    <property type="entry name" value="Peptidase_S1_PA_chymotrypsin"/>
</dbReference>
<proteinExistence type="predicted"/>
<keyword evidence="5" id="KW-1185">Reference proteome</keyword>
<evidence type="ECO:0000313" key="5">
    <source>
        <dbReference type="Proteomes" id="UP001307889"/>
    </source>
</evidence>
<feature type="domain" description="Peptidase S1" evidence="3">
    <location>
        <begin position="107"/>
        <end position="356"/>
    </location>
</feature>
<dbReference type="SUPFAM" id="SSF50494">
    <property type="entry name" value="Trypsin-like serine proteases"/>
    <property type="match status" value="1"/>
</dbReference>
<dbReference type="PRINTS" id="PR00722">
    <property type="entry name" value="CHYMOTRYPSIN"/>
</dbReference>